<keyword evidence="2" id="KW-1185">Reference proteome</keyword>
<sequence>MRVDFYHLTDDPVPAALARIAAKALGTGGRMMVVSDDAQQRGALSDALWAAVGFLANGAVDEHGAAAQPVLIGESAAPAANDAAFVALADGRWRDEALEYSRTFYFFDAATIDGARAAWRALGERDGVARHYWKQVGGRWVEGP</sequence>
<dbReference type="Pfam" id="PF04364">
    <property type="entry name" value="DNA_pol3_chi"/>
    <property type="match status" value="1"/>
</dbReference>
<name>A0A0G3XCA8_9SPHN</name>
<dbReference type="PATRIC" id="fig|1348774.3.peg.642"/>
<dbReference type="GO" id="GO:0003677">
    <property type="term" value="F:DNA binding"/>
    <property type="evidence" value="ECO:0007669"/>
    <property type="project" value="InterPro"/>
</dbReference>
<dbReference type="STRING" id="1348774.AB433_03060"/>
<dbReference type="OrthoDB" id="9795973at2"/>
<dbReference type="GO" id="GO:0003887">
    <property type="term" value="F:DNA-directed DNA polymerase activity"/>
    <property type="evidence" value="ECO:0007669"/>
    <property type="project" value="InterPro"/>
</dbReference>
<reference evidence="1 2" key="1">
    <citation type="submission" date="2015-06" db="EMBL/GenBank/DDBJ databases">
        <authorList>
            <person name="Zeng Y."/>
            <person name="Huang Y."/>
        </authorList>
    </citation>
    <scope>NUCLEOTIDE SEQUENCE [LARGE SCALE GENOMIC DNA]</scope>
    <source>
        <strain evidence="1 2">PQ-2</strain>
    </source>
</reference>
<dbReference type="EMBL" id="CP011770">
    <property type="protein sequence ID" value="AKM09180.1"/>
    <property type="molecule type" value="Genomic_DNA"/>
</dbReference>
<dbReference type="InterPro" id="IPR036768">
    <property type="entry name" value="PolIII_chi_sf"/>
</dbReference>
<evidence type="ECO:0000313" key="1">
    <source>
        <dbReference type="EMBL" id="AKM09180.1"/>
    </source>
</evidence>
<accession>A0A0G3XCA8</accession>
<dbReference type="Gene3D" id="3.40.50.10110">
    <property type="entry name" value="DNA polymerase III subunit chi"/>
    <property type="match status" value="1"/>
</dbReference>
<evidence type="ECO:0000313" key="2">
    <source>
        <dbReference type="Proteomes" id="UP000035287"/>
    </source>
</evidence>
<protein>
    <submittedName>
        <fullName evidence="1">DNA polymerase III subunit chi</fullName>
    </submittedName>
</protein>
<dbReference type="GO" id="GO:0006260">
    <property type="term" value="P:DNA replication"/>
    <property type="evidence" value="ECO:0007669"/>
    <property type="project" value="InterPro"/>
</dbReference>
<dbReference type="SUPFAM" id="SSF102400">
    <property type="entry name" value="DNA polymerase III chi subunit"/>
    <property type="match status" value="1"/>
</dbReference>
<proteinExistence type="predicted"/>
<dbReference type="Proteomes" id="UP000035287">
    <property type="component" value="Chromosome"/>
</dbReference>
<dbReference type="KEGG" id="cna:AB433_03060"/>
<dbReference type="InterPro" id="IPR007459">
    <property type="entry name" value="DNA_pol3_chi"/>
</dbReference>
<dbReference type="AlphaFoldDB" id="A0A0G3XCA8"/>
<gene>
    <name evidence="1" type="ORF">AB433_03060</name>
</gene>
<organism evidence="1 2">
    <name type="scientific">Croceicoccus naphthovorans</name>
    <dbReference type="NCBI Taxonomy" id="1348774"/>
    <lineage>
        <taxon>Bacteria</taxon>
        <taxon>Pseudomonadati</taxon>
        <taxon>Pseudomonadota</taxon>
        <taxon>Alphaproteobacteria</taxon>
        <taxon>Sphingomonadales</taxon>
        <taxon>Erythrobacteraceae</taxon>
        <taxon>Croceicoccus</taxon>
    </lineage>
</organism>
<dbReference type="RefSeq" id="WP_047819872.1">
    <property type="nucleotide sequence ID" value="NZ_CP011770.1"/>
</dbReference>